<reference evidence="1 2" key="1">
    <citation type="submission" date="2021-02" db="EMBL/GenBank/DDBJ databases">
        <title>De Novo genome assembly of isolated myxobacteria.</title>
        <authorList>
            <person name="Stevens D.C."/>
        </authorList>
    </citation>
    <scope>NUCLEOTIDE SEQUENCE [LARGE SCALE GENOMIC DNA]</scope>
    <source>
        <strain evidence="1 2">ATCC 29039</strain>
    </source>
</reference>
<dbReference type="Proteomes" id="UP000664052">
    <property type="component" value="Unassembled WGS sequence"/>
</dbReference>
<protein>
    <submittedName>
        <fullName evidence="1">Uncharacterized protein</fullName>
    </submittedName>
</protein>
<keyword evidence="2" id="KW-1185">Reference proteome</keyword>
<proteinExistence type="predicted"/>
<accession>A0ABS3D9K6</accession>
<dbReference type="RefSeq" id="WP_207051200.1">
    <property type="nucleotide sequence ID" value="NZ_JAFIMU010000007.1"/>
</dbReference>
<evidence type="ECO:0000313" key="1">
    <source>
        <dbReference type="EMBL" id="MBN8228369.1"/>
    </source>
</evidence>
<organism evidence="1 2">
    <name type="scientific">Corallococcus macrosporus</name>
    <dbReference type="NCBI Taxonomy" id="35"/>
    <lineage>
        <taxon>Bacteria</taxon>
        <taxon>Pseudomonadati</taxon>
        <taxon>Myxococcota</taxon>
        <taxon>Myxococcia</taxon>
        <taxon>Myxococcales</taxon>
        <taxon>Cystobacterineae</taxon>
        <taxon>Myxococcaceae</taxon>
        <taxon>Corallococcus</taxon>
    </lineage>
</organism>
<gene>
    <name evidence="1" type="ORF">JYK02_12740</name>
</gene>
<sequence length="302" mass="32189">MIDPRFPARLLEDLSRGGSIAGPRTRLNLDRYGDESDDLPGLVPFARDGGGGAWYLDVEDRLQRGAGAVFYLHMSETYGDTRFIASTYDALLQRVSEGLHPHDMPSFDQLASEHAPKNTRVPGIEGLVDVERIHASTGRPATVTPHDDARCEGGFVARAGTPVYLSEHGRIYLVTLAGPALVEGVACAGGTELFRHPETGRPLRFTPSEPMVVEGLPLAPFHEVTIPDPVYFAEVSGVLARDHDVKGLPLAGGTHLSLSSRIFNGTLRADAVVAGSALPAGTSFELSNGVLRPPLIRGGAPS</sequence>
<name>A0ABS3D9K6_9BACT</name>
<evidence type="ECO:0000313" key="2">
    <source>
        <dbReference type="Proteomes" id="UP000664052"/>
    </source>
</evidence>
<comment type="caution">
    <text evidence="1">The sequence shown here is derived from an EMBL/GenBank/DDBJ whole genome shotgun (WGS) entry which is preliminary data.</text>
</comment>
<dbReference type="EMBL" id="JAFIMU010000007">
    <property type="protein sequence ID" value="MBN8228369.1"/>
    <property type="molecule type" value="Genomic_DNA"/>
</dbReference>